<feature type="region of interest" description="Disordered" evidence="1">
    <location>
        <begin position="1"/>
        <end position="20"/>
    </location>
</feature>
<name>A0A317V9V0_9EURO</name>
<sequence>MAENEQFLSEPHPASGAQLATTSKDPISKWDSLILDTWFWEIISLGFSITLFIVIVVFLKVYDQHEMPTFPLGLTLNTIVSILATGSKSSLLCMISTSIGQLKWIWFQAKKRPLYDMQYFDDASRGPWGSMQVLTTGPRQGNILLSIGAIITIMALTFGPFMQQIVRFPVRQAIGDHSNATAKQAILPFPEIDEVDDTLLMAMEAGVWSTTGFVPSPSCPSGNCTWSSFKSAGWCSKCENVTSKTASVGCDITSFNTSRHEDQTVPCKITFPDGSWITSDFLGVWNKTAQGLVISIPYIQLKSVNDQKGPYLNQTILGVYSPLSVLAYVQWQWYTTLLEPSYSVNSLQRSIKVSQAIECVLSPCVRAYNISVSMGVLSIQHSPPDFGEIFHPECYPGMDVTLQQFDQGLVGHYVTEQYTSWEARTR</sequence>
<organism evidence="3 4">
    <name type="scientific">Aspergillus heteromorphus CBS 117.55</name>
    <dbReference type="NCBI Taxonomy" id="1448321"/>
    <lineage>
        <taxon>Eukaryota</taxon>
        <taxon>Fungi</taxon>
        <taxon>Dikarya</taxon>
        <taxon>Ascomycota</taxon>
        <taxon>Pezizomycotina</taxon>
        <taxon>Eurotiomycetes</taxon>
        <taxon>Eurotiomycetidae</taxon>
        <taxon>Eurotiales</taxon>
        <taxon>Aspergillaceae</taxon>
        <taxon>Aspergillus</taxon>
        <taxon>Aspergillus subgen. Circumdati</taxon>
    </lineage>
</organism>
<keyword evidence="2" id="KW-0812">Transmembrane</keyword>
<keyword evidence="2" id="KW-0472">Membrane</keyword>
<dbReference type="STRING" id="1448321.A0A317V9V0"/>
<keyword evidence="2" id="KW-1133">Transmembrane helix</keyword>
<gene>
    <name evidence="3" type="ORF">BO70DRAFT_382492</name>
</gene>
<feature type="transmembrane region" description="Helical" evidence="2">
    <location>
        <begin position="38"/>
        <end position="62"/>
    </location>
</feature>
<dbReference type="PANTHER" id="PTHR35394:SF5">
    <property type="entry name" value="DUF3176 DOMAIN-CONTAINING PROTEIN"/>
    <property type="match status" value="1"/>
</dbReference>
<dbReference type="OrthoDB" id="4510342at2759"/>
<comment type="caution">
    <text evidence="3">The sequence shown here is derived from an EMBL/GenBank/DDBJ whole genome shotgun (WGS) entry which is preliminary data.</text>
</comment>
<dbReference type="Proteomes" id="UP000247233">
    <property type="component" value="Unassembled WGS sequence"/>
</dbReference>
<dbReference type="InterPro" id="IPR021514">
    <property type="entry name" value="DUF3176"/>
</dbReference>
<reference evidence="3 4" key="1">
    <citation type="submission" date="2016-12" db="EMBL/GenBank/DDBJ databases">
        <title>The genomes of Aspergillus section Nigri reveals drivers in fungal speciation.</title>
        <authorList>
            <consortium name="DOE Joint Genome Institute"/>
            <person name="Vesth T.C."/>
            <person name="Nybo J."/>
            <person name="Theobald S."/>
            <person name="Brandl J."/>
            <person name="Frisvad J.C."/>
            <person name="Nielsen K.F."/>
            <person name="Lyhne E.K."/>
            <person name="Kogle M.E."/>
            <person name="Kuo A."/>
            <person name="Riley R."/>
            <person name="Clum A."/>
            <person name="Nolan M."/>
            <person name="Lipzen A."/>
            <person name="Salamov A."/>
            <person name="Henrissat B."/>
            <person name="Wiebenga A."/>
            <person name="De Vries R.P."/>
            <person name="Grigoriev I.V."/>
            <person name="Mortensen U.H."/>
            <person name="Andersen M.R."/>
            <person name="Baker S.E."/>
        </authorList>
    </citation>
    <scope>NUCLEOTIDE SEQUENCE [LARGE SCALE GENOMIC DNA]</scope>
    <source>
        <strain evidence="3 4">CBS 117.55</strain>
    </source>
</reference>
<feature type="transmembrane region" description="Helical" evidence="2">
    <location>
        <begin position="143"/>
        <end position="162"/>
    </location>
</feature>
<evidence type="ECO:0000313" key="4">
    <source>
        <dbReference type="Proteomes" id="UP000247233"/>
    </source>
</evidence>
<dbReference type="Pfam" id="PF11374">
    <property type="entry name" value="DUF3176"/>
    <property type="match status" value="1"/>
</dbReference>
<dbReference type="PANTHER" id="PTHR35394">
    <property type="entry name" value="DUF3176 DOMAIN-CONTAINING PROTEIN"/>
    <property type="match status" value="1"/>
</dbReference>
<keyword evidence="4" id="KW-1185">Reference proteome</keyword>
<dbReference type="RefSeq" id="XP_025395739.1">
    <property type="nucleotide sequence ID" value="XM_025545537.1"/>
</dbReference>
<protein>
    <submittedName>
        <fullName evidence="3">Uncharacterized protein</fullName>
    </submittedName>
</protein>
<evidence type="ECO:0000256" key="2">
    <source>
        <dbReference type="SAM" id="Phobius"/>
    </source>
</evidence>
<dbReference type="AlphaFoldDB" id="A0A317V9V0"/>
<evidence type="ECO:0000256" key="1">
    <source>
        <dbReference type="SAM" id="MobiDB-lite"/>
    </source>
</evidence>
<dbReference type="GeneID" id="37067774"/>
<evidence type="ECO:0000313" key="3">
    <source>
        <dbReference type="EMBL" id="PWY69787.1"/>
    </source>
</evidence>
<dbReference type="VEuPathDB" id="FungiDB:BO70DRAFT_382492"/>
<proteinExistence type="predicted"/>
<dbReference type="EMBL" id="MSFL01000032">
    <property type="protein sequence ID" value="PWY69787.1"/>
    <property type="molecule type" value="Genomic_DNA"/>
</dbReference>
<accession>A0A317V9V0</accession>